<proteinExistence type="predicted"/>
<gene>
    <name evidence="3" type="ORF">J8273_2644</name>
</gene>
<organism evidence="3 4">
    <name type="scientific">Carpediemonas membranifera</name>
    <dbReference type="NCBI Taxonomy" id="201153"/>
    <lineage>
        <taxon>Eukaryota</taxon>
        <taxon>Metamonada</taxon>
        <taxon>Carpediemonas-like organisms</taxon>
        <taxon>Carpediemonas</taxon>
    </lineage>
</organism>
<dbReference type="EMBL" id="JAHDYR010000008">
    <property type="protein sequence ID" value="KAG9395737.1"/>
    <property type="molecule type" value="Genomic_DNA"/>
</dbReference>
<evidence type="ECO:0000313" key="4">
    <source>
        <dbReference type="Proteomes" id="UP000717585"/>
    </source>
</evidence>
<evidence type="ECO:0000259" key="2">
    <source>
        <dbReference type="PROSITE" id="PS51082"/>
    </source>
</evidence>
<feature type="compositionally biased region" description="Acidic residues" evidence="1">
    <location>
        <begin position="136"/>
        <end position="146"/>
    </location>
</feature>
<sequence>MPVMPAAGGEDLRSSFLDLIKQGTKLKPVDEKETSEAPSPVQEESGEPSHLDELKKRLASMRRVMVQAEVSDDSSDSDLDLPEDPGPRTAPAPTESQMARDSLKHAPAPAKPTHVQSNSMVDKIAAMAQMRSGGDSDSDDWSEDGF</sequence>
<feature type="region of interest" description="Disordered" evidence="1">
    <location>
        <begin position="23"/>
        <end position="53"/>
    </location>
</feature>
<feature type="domain" description="WH2" evidence="2">
    <location>
        <begin position="12"/>
        <end position="29"/>
    </location>
</feature>
<reference evidence="3" key="1">
    <citation type="submission" date="2021-05" db="EMBL/GenBank/DDBJ databases">
        <title>A free-living protist that lacks canonical eukaryotic 1 DNA replication and segregation systems.</title>
        <authorList>
            <person name="Salas-Leiva D.E."/>
            <person name="Tromer E.C."/>
            <person name="Curtis B.A."/>
            <person name="Jerlstrom-Hultqvist J."/>
            <person name="Kolisko M."/>
            <person name="Yi Z."/>
            <person name="Salas-Leiva J.S."/>
            <person name="Gallot-Lavallee L."/>
            <person name="Kops G.J.P.L."/>
            <person name="Archibald J.M."/>
            <person name="Simpson A.G.B."/>
            <person name="Roger A.J."/>
        </authorList>
    </citation>
    <scope>NUCLEOTIDE SEQUENCE</scope>
    <source>
        <strain evidence="3">BICM</strain>
    </source>
</reference>
<accession>A0A8J6E5G7</accession>
<dbReference type="Proteomes" id="UP000717585">
    <property type="component" value="Unassembled WGS sequence"/>
</dbReference>
<name>A0A8J6E5G7_9EUKA</name>
<protein>
    <submittedName>
        <fullName evidence="3">WH2 domain</fullName>
    </submittedName>
</protein>
<evidence type="ECO:0000256" key="1">
    <source>
        <dbReference type="SAM" id="MobiDB-lite"/>
    </source>
</evidence>
<dbReference type="PROSITE" id="PS51082">
    <property type="entry name" value="WH2"/>
    <property type="match status" value="1"/>
</dbReference>
<evidence type="ECO:0000313" key="3">
    <source>
        <dbReference type="EMBL" id="KAG9395737.1"/>
    </source>
</evidence>
<feature type="compositionally biased region" description="Acidic residues" evidence="1">
    <location>
        <begin position="70"/>
        <end position="83"/>
    </location>
</feature>
<dbReference type="GO" id="GO:0003779">
    <property type="term" value="F:actin binding"/>
    <property type="evidence" value="ECO:0007669"/>
    <property type="project" value="InterPro"/>
</dbReference>
<keyword evidence="4" id="KW-1185">Reference proteome</keyword>
<dbReference type="AlphaFoldDB" id="A0A8J6E5G7"/>
<dbReference type="InterPro" id="IPR003124">
    <property type="entry name" value="WH2_dom"/>
</dbReference>
<comment type="caution">
    <text evidence="3">The sequence shown here is derived from an EMBL/GenBank/DDBJ whole genome shotgun (WGS) entry which is preliminary data.</text>
</comment>
<feature type="region of interest" description="Disordered" evidence="1">
    <location>
        <begin position="67"/>
        <end position="146"/>
    </location>
</feature>